<evidence type="ECO:0008006" key="5">
    <source>
        <dbReference type="Google" id="ProtNLM"/>
    </source>
</evidence>
<evidence type="ECO:0000256" key="2">
    <source>
        <dbReference type="ARBA" id="ARBA00023163"/>
    </source>
</evidence>
<dbReference type="Gene3D" id="3.30.1360.10">
    <property type="entry name" value="RNA polymerase, RBP11-like subunit"/>
    <property type="match status" value="1"/>
</dbReference>
<evidence type="ECO:0000256" key="1">
    <source>
        <dbReference type="ARBA" id="ARBA00022478"/>
    </source>
</evidence>
<dbReference type="PANTHER" id="PTHR11800:SF2">
    <property type="entry name" value="DNA-DIRECTED RNA POLYMERASE II SUBUNIT RPB3"/>
    <property type="match status" value="1"/>
</dbReference>
<organism evidence="3 4">
    <name type="scientific">Stylosanthes scabra</name>
    <dbReference type="NCBI Taxonomy" id="79078"/>
    <lineage>
        <taxon>Eukaryota</taxon>
        <taxon>Viridiplantae</taxon>
        <taxon>Streptophyta</taxon>
        <taxon>Embryophyta</taxon>
        <taxon>Tracheophyta</taxon>
        <taxon>Spermatophyta</taxon>
        <taxon>Magnoliopsida</taxon>
        <taxon>eudicotyledons</taxon>
        <taxon>Gunneridae</taxon>
        <taxon>Pentapetalae</taxon>
        <taxon>rosids</taxon>
        <taxon>fabids</taxon>
        <taxon>Fabales</taxon>
        <taxon>Fabaceae</taxon>
        <taxon>Papilionoideae</taxon>
        <taxon>50 kb inversion clade</taxon>
        <taxon>dalbergioids sensu lato</taxon>
        <taxon>Dalbergieae</taxon>
        <taxon>Pterocarpus clade</taxon>
        <taxon>Stylosanthes</taxon>
    </lineage>
</organism>
<proteinExistence type="predicted"/>
<evidence type="ECO:0000313" key="3">
    <source>
        <dbReference type="EMBL" id="MED6127983.1"/>
    </source>
</evidence>
<evidence type="ECO:0000313" key="4">
    <source>
        <dbReference type="Proteomes" id="UP001341840"/>
    </source>
</evidence>
<dbReference type="InterPro" id="IPR036643">
    <property type="entry name" value="RNApol_insert_sf"/>
</dbReference>
<sequence length="93" mass="10370">MAMGQITIVKLQKVQEVKLRTIARKGIGEDHAKWSPVATIIFMYKPEIHVRTKRCSQLNPVSCQHVIHSQITPCTSQGCLSPGDASPNHQDNH</sequence>
<dbReference type="InterPro" id="IPR050518">
    <property type="entry name" value="Rpo3/RPB3_RNA_Pol_subunit"/>
</dbReference>
<name>A0ABU6RW27_9FABA</name>
<accession>A0ABU6RW27</accession>
<gene>
    <name evidence="3" type="ORF">PIB30_093307</name>
</gene>
<comment type="caution">
    <text evidence="3">The sequence shown here is derived from an EMBL/GenBank/DDBJ whole genome shotgun (WGS) entry which is preliminary data.</text>
</comment>
<keyword evidence="1" id="KW-0240">DNA-directed RNA polymerase</keyword>
<dbReference type="PANTHER" id="PTHR11800">
    <property type="entry name" value="DNA-DIRECTED RNA POLYMERASE"/>
    <property type="match status" value="1"/>
</dbReference>
<reference evidence="3 4" key="1">
    <citation type="journal article" date="2023" name="Plants (Basel)">
        <title>Bridging the Gap: Combining Genomics and Transcriptomics Approaches to Understand Stylosanthes scabra, an Orphan Legume from the Brazilian Caatinga.</title>
        <authorList>
            <person name="Ferreira-Neto J.R.C."/>
            <person name="da Silva M.D."/>
            <person name="Binneck E."/>
            <person name="de Melo N.F."/>
            <person name="da Silva R.H."/>
            <person name="de Melo A.L.T.M."/>
            <person name="Pandolfi V."/>
            <person name="Bustamante F.O."/>
            <person name="Brasileiro-Vidal A.C."/>
            <person name="Benko-Iseppon A.M."/>
        </authorList>
    </citation>
    <scope>NUCLEOTIDE SEQUENCE [LARGE SCALE GENOMIC DNA]</scope>
    <source>
        <tissue evidence="3">Leaves</tissue>
    </source>
</reference>
<keyword evidence="4" id="KW-1185">Reference proteome</keyword>
<dbReference type="SUPFAM" id="SSF56553">
    <property type="entry name" value="Insert subdomain of RNA polymerase alpha subunit"/>
    <property type="match status" value="1"/>
</dbReference>
<keyword evidence="2" id="KW-0804">Transcription</keyword>
<protein>
    <recommendedName>
        <fullName evidence="5">DNA-directed RNA polymerase insert domain-containing protein</fullName>
    </recommendedName>
</protein>
<dbReference type="InterPro" id="IPR036603">
    <property type="entry name" value="RBP11-like"/>
</dbReference>
<dbReference type="EMBL" id="JASCZI010032190">
    <property type="protein sequence ID" value="MED6127983.1"/>
    <property type="molecule type" value="Genomic_DNA"/>
</dbReference>
<dbReference type="Proteomes" id="UP001341840">
    <property type="component" value="Unassembled WGS sequence"/>
</dbReference>